<evidence type="ECO:0000313" key="3">
    <source>
        <dbReference type="EMBL" id="KYG67595.1"/>
    </source>
</evidence>
<gene>
    <name evidence="3" type="ORF">AZI85_17090</name>
</gene>
<dbReference type="CDD" id="cd00293">
    <property type="entry name" value="USP-like"/>
    <property type="match status" value="1"/>
</dbReference>
<evidence type="ECO:0000256" key="1">
    <source>
        <dbReference type="ARBA" id="ARBA00008791"/>
    </source>
</evidence>
<proteinExistence type="inferred from homology"/>
<protein>
    <recommendedName>
        <fullName evidence="2">UspA domain-containing protein</fullName>
    </recommendedName>
</protein>
<dbReference type="Pfam" id="PF00582">
    <property type="entry name" value="Usp"/>
    <property type="match status" value="1"/>
</dbReference>
<reference evidence="3 4" key="1">
    <citation type="submission" date="2016-03" db="EMBL/GenBank/DDBJ databases">
        <authorList>
            <person name="Ploux O."/>
        </authorList>
    </citation>
    <scope>NUCLEOTIDE SEQUENCE [LARGE SCALE GENOMIC DNA]</scope>
    <source>
        <strain evidence="3 4">BER2</strain>
    </source>
</reference>
<dbReference type="PANTHER" id="PTHR46268:SF15">
    <property type="entry name" value="UNIVERSAL STRESS PROTEIN HP_0031"/>
    <property type="match status" value="1"/>
</dbReference>
<dbReference type="AlphaFoldDB" id="A0A150WT34"/>
<dbReference type="Gene3D" id="3.40.50.12370">
    <property type="match status" value="1"/>
</dbReference>
<dbReference type="PANTHER" id="PTHR46268">
    <property type="entry name" value="STRESS RESPONSE PROTEIN NHAX"/>
    <property type="match status" value="1"/>
</dbReference>
<dbReference type="EMBL" id="LUKF01000008">
    <property type="protein sequence ID" value="KYG67595.1"/>
    <property type="molecule type" value="Genomic_DNA"/>
</dbReference>
<sequence length="292" mass="32844">MLALNPMAGESGSIETLCEQVRHLQKDGFLNELCVVSVVHKSYFPFSSETYKERHDEIVKDIEHSLAAGLKERLEYQDIQILEAPTSTDDDVVRTISEWVFKKRTNFLILGVHGHQNLAHGSLGGIPSTASFLSPVPLLVINVAEPVHDEFNSAPAVLLAVDASEPPSLRALRRFAKIIEPLKARVQLVHILRKRKLLGQRLRPVANFDKARRVLLETAQQLQNFGVECNMEILKEQRSVAYTLATYAERNKIWITAVTSPVRDIKHRLLWGSTTHSLLGHLKCPLLVLRTS</sequence>
<name>A0A150WT34_BDEBC</name>
<comment type="caution">
    <text evidence="3">The sequence shown here is derived from an EMBL/GenBank/DDBJ whole genome shotgun (WGS) entry which is preliminary data.</text>
</comment>
<comment type="similarity">
    <text evidence="1">Belongs to the universal stress protein A family.</text>
</comment>
<feature type="domain" description="UspA" evidence="2">
    <location>
        <begin position="157"/>
        <end position="290"/>
    </location>
</feature>
<dbReference type="Proteomes" id="UP000075391">
    <property type="component" value="Unassembled WGS sequence"/>
</dbReference>
<dbReference type="SUPFAM" id="SSF52402">
    <property type="entry name" value="Adenine nucleotide alpha hydrolases-like"/>
    <property type="match status" value="2"/>
</dbReference>
<dbReference type="InterPro" id="IPR006016">
    <property type="entry name" value="UspA"/>
</dbReference>
<evidence type="ECO:0000259" key="2">
    <source>
        <dbReference type="Pfam" id="PF00582"/>
    </source>
</evidence>
<organism evidence="3 4">
    <name type="scientific">Bdellovibrio bacteriovorus</name>
    <dbReference type="NCBI Taxonomy" id="959"/>
    <lineage>
        <taxon>Bacteria</taxon>
        <taxon>Pseudomonadati</taxon>
        <taxon>Bdellovibrionota</taxon>
        <taxon>Bdellovibrionia</taxon>
        <taxon>Bdellovibrionales</taxon>
        <taxon>Pseudobdellovibrionaceae</taxon>
        <taxon>Bdellovibrio</taxon>
    </lineage>
</organism>
<evidence type="ECO:0000313" key="4">
    <source>
        <dbReference type="Proteomes" id="UP000075391"/>
    </source>
</evidence>
<accession>A0A150WT34</accession>